<feature type="transmembrane region" description="Helical" evidence="1">
    <location>
        <begin position="148"/>
        <end position="175"/>
    </location>
</feature>
<dbReference type="RefSeq" id="WP_146927036.1">
    <property type="nucleotide sequence ID" value="NZ_BJUB01000004.1"/>
</dbReference>
<protein>
    <submittedName>
        <fullName evidence="2">Uncharacterized protein</fullName>
    </submittedName>
</protein>
<accession>A0A510V2X3</accession>
<feature type="transmembrane region" description="Helical" evidence="1">
    <location>
        <begin position="54"/>
        <end position="71"/>
    </location>
</feature>
<proteinExistence type="predicted"/>
<name>A0A510V2X3_9CELL</name>
<gene>
    <name evidence="2" type="ORF">CXY01_17490</name>
</gene>
<dbReference type="EMBL" id="BJUB01000004">
    <property type="protein sequence ID" value="GEK21229.1"/>
    <property type="molecule type" value="Genomic_DNA"/>
</dbReference>
<keyword evidence="1" id="KW-0472">Membrane</keyword>
<keyword evidence="1" id="KW-1133">Transmembrane helix</keyword>
<keyword evidence="3" id="KW-1185">Reference proteome</keyword>
<organism evidence="2 3">
    <name type="scientific">Cellulomonas xylanilytica</name>
    <dbReference type="NCBI Taxonomy" id="233583"/>
    <lineage>
        <taxon>Bacteria</taxon>
        <taxon>Bacillati</taxon>
        <taxon>Actinomycetota</taxon>
        <taxon>Actinomycetes</taxon>
        <taxon>Micrococcales</taxon>
        <taxon>Cellulomonadaceae</taxon>
        <taxon>Cellulomonas</taxon>
    </lineage>
</organism>
<keyword evidence="1" id="KW-0812">Transmembrane</keyword>
<dbReference type="AlphaFoldDB" id="A0A510V2X3"/>
<evidence type="ECO:0000313" key="3">
    <source>
        <dbReference type="Proteomes" id="UP000321118"/>
    </source>
</evidence>
<sequence length="179" mass="19473">MDAAQDASFQAALAAEYAALVRTVSEFDGRLLTVKSWSVTLSLAGLGLGFQQEHYALFALAAATGAAFWLIEAMTKRHQVRYYPRMRQIEAWAAAGSEVRLGDVPLSAPRIDAAWTAVGRPDPAVALREPPREMTSDEIRRMRRQVAWLPHVFVPSAFAVVLGLVLTVLAATGVLDIPV</sequence>
<reference evidence="2 3" key="1">
    <citation type="submission" date="2019-07" db="EMBL/GenBank/DDBJ databases">
        <title>Whole genome shotgun sequence of Cellulomonas xylanilytica NBRC 101102.</title>
        <authorList>
            <person name="Hosoyama A."/>
            <person name="Uohara A."/>
            <person name="Ohji S."/>
            <person name="Ichikawa N."/>
        </authorList>
    </citation>
    <scope>NUCLEOTIDE SEQUENCE [LARGE SCALE GENOMIC DNA]</scope>
    <source>
        <strain evidence="2 3">NBRC 101102</strain>
    </source>
</reference>
<evidence type="ECO:0000256" key="1">
    <source>
        <dbReference type="SAM" id="Phobius"/>
    </source>
</evidence>
<dbReference type="OrthoDB" id="328338at2"/>
<dbReference type="Proteomes" id="UP000321118">
    <property type="component" value="Unassembled WGS sequence"/>
</dbReference>
<evidence type="ECO:0000313" key="2">
    <source>
        <dbReference type="EMBL" id="GEK21229.1"/>
    </source>
</evidence>
<comment type="caution">
    <text evidence="2">The sequence shown here is derived from an EMBL/GenBank/DDBJ whole genome shotgun (WGS) entry which is preliminary data.</text>
</comment>